<dbReference type="InterPro" id="IPR049945">
    <property type="entry name" value="AAA_22"/>
</dbReference>
<dbReference type="InterPro" id="IPR016032">
    <property type="entry name" value="Sig_transdc_resp-reg_C-effctor"/>
</dbReference>
<dbReference type="EMBL" id="QNRE01000002">
    <property type="protein sequence ID" value="RBO94192.1"/>
    <property type="molecule type" value="Genomic_DNA"/>
</dbReference>
<accession>A0A366DVT3</accession>
<dbReference type="GO" id="GO:0016887">
    <property type="term" value="F:ATP hydrolysis activity"/>
    <property type="evidence" value="ECO:0007669"/>
    <property type="project" value="InterPro"/>
</dbReference>
<organism evidence="2 3">
    <name type="scientific">Nocardia puris</name>
    <dbReference type="NCBI Taxonomy" id="208602"/>
    <lineage>
        <taxon>Bacteria</taxon>
        <taxon>Bacillati</taxon>
        <taxon>Actinomycetota</taxon>
        <taxon>Actinomycetes</taxon>
        <taxon>Mycobacteriales</taxon>
        <taxon>Nocardiaceae</taxon>
        <taxon>Nocardia</taxon>
    </lineage>
</organism>
<dbReference type="PRINTS" id="PR00364">
    <property type="entry name" value="DISEASERSIST"/>
</dbReference>
<dbReference type="STRING" id="1210090.GCA_001613185_00008"/>
<keyword evidence="3" id="KW-1185">Reference proteome</keyword>
<dbReference type="Pfam" id="PF00196">
    <property type="entry name" value="GerE"/>
    <property type="match status" value="1"/>
</dbReference>
<evidence type="ECO:0000313" key="3">
    <source>
        <dbReference type="Proteomes" id="UP000252586"/>
    </source>
</evidence>
<sequence>MTRELPDAEPTSYVGRRDEAAEVRRLLGDRRLVTLTGCGGIGKTRLARRVAGEIGRAYPGGAVFVELAELADGAALAASVADRLDLRLRSGESITGRVLGYLRERHVLLIMDNCEHVLMACAEFVTDVLADCPRVTVLATSRQSLGVPGEHVVRVPPLPVPADETGTPARARTFDAVRLFVDRARAASSEFTLTAANCADVVRLCRTLDGVPLAIELAAARMRSLSPRQALERWSGQLALSTAASRTGSPRQQTLRATLDWSYDLCTEVERAVWRRLAAFAGSFALDSAEFLCGDTAAVVVDTIDGLVDKSLLERHGDAVLRYRMLEPVREYGLEQLRAAGELDGVARRHRDWFHRVVRAADDGWMSAAQLDWVWRLRRDHADLLVGLEYSLSEPGGADLALSMACRVPEYWTLRGANRAARAWLDRALAAASPEHPERAYAEAVAAWHSLWLADLDDAHARLARAEEALAPGDAHTEAMIMAVGAHAAKIVNDNAPAAKLAAVAMDRFRELGDLRFAVAAANLLALATITTDSAESLRVLDAAVADCERCGDTYYRDVLLFALCLTHLARGDHDDAERAARQGLASTIRRDSRFGDAYHIESLSWIACLRGEYERSARLSGAAASCWEMLGADPEVILVVPYTQCRDGNLRALGDAAFAEHFAAGRAMSLDRARRYALGEDEPPAAEAEPLTARELEVAELVALGLTNREIANRLAMAHRTADTHVRNILAKLGMTNRARIAAWITDRVREKA</sequence>
<dbReference type="Pfam" id="PF13401">
    <property type="entry name" value="AAA_22"/>
    <property type="match status" value="1"/>
</dbReference>
<dbReference type="PANTHER" id="PTHR47691">
    <property type="entry name" value="REGULATOR-RELATED"/>
    <property type="match status" value="1"/>
</dbReference>
<protein>
    <submittedName>
        <fullName evidence="2">Putative ATPase</fullName>
    </submittedName>
</protein>
<reference evidence="2 3" key="1">
    <citation type="submission" date="2018-06" db="EMBL/GenBank/DDBJ databases">
        <title>Genomic Encyclopedia of Type Strains, Phase IV (KMG-IV): sequencing the most valuable type-strain genomes for metagenomic binning, comparative biology and taxonomic classification.</title>
        <authorList>
            <person name="Goeker M."/>
        </authorList>
    </citation>
    <scope>NUCLEOTIDE SEQUENCE [LARGE SCALE GENOMIC DNA]</scope>
    <source>
        <strain evidence="2 3">DSM 44599</strain>
    </source>
</reference>
<gene>
    <name evidence="2" type="ORF">DFR74_102615</name>
</gene>
<dbReference type="PRINTS" id="PR00038">
    <property type="entry name" value="HTHLUXR"/>
</dbReference>
<dbReference type="AlphaFoldDB" id="A0A366DVT3"/>
<dbReference type="SUPFAM" id="SSF46894">
    <property type="entry name" value="C-terminal effector domain of the bipartite response regulators"/>
    <property type="match status" value="1"/>
</dbReference>
<dbReference type="PROSITE" id="PS50043">
    <property type="entry name" value="HTH_LUXR_2"/>
    <property type="match status" value="1"/>
</dbReference>
<dbReference type="InterPro" id="IPR058852">
    <property type="entry name" value="HTH_77"/>
</dbReference>
<dbReference type="SUPFAM" id="SSF52540">
    <property type="entry name" value="P-loop containing nucleoside triphosphate hydrolases"/>
    <property type="match status" value="1"/>
</dbReference>
<evidence type="ECO:0000259" key="1">
    <source>
        <dbReference type="PROSITE" id="PS50043"/>
    </source>
</evidence>
<dbReference type="SMART" id="SM00421">
    <property type="entry name" value="HTH_LUXR"/>
    <property type="match status" value="1"/>
</dbReference>
<evidence type="ECO:0000313" key="2">
    <source>
        <dbReference type="EMBL" id="RBO94192.1"/>
    </source>
</evidence>
<feature type="domain" description="HTH luxR-type" evidence="1">
    <location>
        <begin position="685"/>
        <end position="750"/>
    </location>
</feature>
<dbReference type="InterPro" id="IPR027417">
    <property type="entry name" value="P-loop_NTPase"/>
</dbReference>
<dbReference type="Gene3D" id="3.40.50.300">
    <property type="entry name" value="P-loop containing nucleotide triphosphate hydrolases"/>
    <property type="match status" value="1"/>
</dbReference>
<dbReference type="RefSeq" id="WP_067501161.1">
    <property type="nucleotide sequence ID" value="NZ_CP107943.1"/>
</dbReference>
<dbReference type="GO" id="GO:0006355">
    <property type="term" value="P:regulation of DNA-templated transcription"/>
    <property type="evidence" value="ECO:0007669"/>
    <property type="project" value="InterPro"/>
</dbReference>
<dbReference type="GO" id="GO:0003677">
    <property type="term" value="F:DNA binding"/>
    <property type="evidence" value="ECO:0007669"/>
    <property type="project" value="InterPro"/>
</dbReference>
<dbReference type="Pfam" id="PF25872">
    <property type="entry name" value="HTH_77"/>
    <property type="match status" value="1"/>
</dbReference>
<dbReference type="PANTHER" id="PTHR47691:SF3">
    <property type="entry name" value="HTH-TYPE TRANSCRIPTIONAL REGULATOR RV0890C-RELATED"/>
    <property type="match status" value="1"/>
</dbReference>
<dbReference type="InterPro" id="IPR000792">
    <property type="entry name" value="Tscrpt_reg_LuxR_C"/>
</dbReference>
<dbReference type="CDD" id="cd06170">
    <property type="entry name" value="LuxR_C_like"/>
    <property type="match status" value="1"/>
</dbReference>
<comment type="caution">
    <text evidence="2">The sequence shown here is derived from an EMBL/GenBank/DDBJ whole genome shotgun (WGS) entry which is preliminary data.</text>
</comment>
<proteinExistence type="predicted"/>
<dbReference type="InterPro" id="IPR036388">
    <property type="entry name" value="WH-like_DNA-bd_sf"/>
</dbReference>
<name>A0A366DVT3_9NOCA</name>
<dbReference type="Proteomes" id="UP000252586">
    <property type="component" value="Unassembled WGS sequence"/>
</dbReference>
<dbReference type="Gene3D" id="1.10.10.10">
    <property type="entry name" value="Winged helix-like DNA-binding domain superfamily/Winged helix DNA-binding domain"/>
    <property type="match status" value="1"/>
</dbReference>